<name>A0ACB9S9R8_9MYRT</name>
<evidence type="ECO:0000313" key="2">
    <source>
        <dbReference type="Proteomes" id="UP001057402"/>
    </source>
</evidence>
<evidence type="ECO:0000313" key="1">
    <source>
        <dbReference type="EMBL" id="KAI4387497.1"/>
    </source>
</evidence>
<proteinExistence type="predicted"/>
<protein>
    <submittedName>
        <fullName evidence="1">Uncharacterized protein</fullName>
    </submittedName>
</protein>
<dbReference type="Proteomes" id="UP001057402">
    <property type="component" value="Chromosome 2"/>
</dbReference>
<sequence length="489" mass="53317">MAESSLTHLPSLLLSSSFLLILLSIIITTHDGGVHGIEERQVLHLQSFLWEQKNTIPSCLTPLKPRQRDGATILEMVLQDRCTRKSTMNWSEKQKQRLVSDEAHVKSLQSQIRRAESRKKIMDISQAEVPLKSGIKLQTLNYIVAIQLGGKNTSVIVDTGSDLTWVQCQPCRLCYNQKDPLFNPFDSPSYRTVLCNSSTCQSLESAMGNAGACGFGPPTCNYVVNYGDGSYTRGELGTEHLQLGTASVDNFVFGCGRNNKGLFGGASGIMGLGRSMLSLVSQTTNIFGGVFSYCLPSAESAASGSLVFGSDSSAYKNLTPVTYTTMISRPQLPTFYFINITGITVGGAEIQSPSFGKAGILIDSGTVISRLPPSMYSALRSEFLSKFSGYPPTPGFSILDTCFNLSNYTEVEIPTIRLLLEGYSEIPVDITGVFYFAKPDASQVCLALASLTYEDDIGIIGNYQQKNQRVIYDTKASKLGFAREPCSFF</sequence>
<gene>
    <name evidence="1" type="ORF">MLD38_005325</name>
</gene>
<reference evidence="2" key="1">
    <citation type="journal article" date="2023" name="Front. Plant Sci.">
        <title>Chromosomal-level genome assembly of Melastoma candidum provides insights into trichome evolution.</title>
        <authorList>
            <person name="Zhong Y."/>
            <person name="Wu W."/>
            <person name="Sun C."/>
            <person name="Zou P."/>
            <person name="Liu Y."/>
            <person name="Dai S."/>
            <person name="Zhou R."/>
        </authorList>
    </citation>
    <scope>NUCLEOTIDE SEQUENCE [LARGE SCALE GENOMIC DNA]</scope>
</reference>
<comment type="caution">
    <text evidence="1">The sequence shown here is derived from an EMBL/GenBank/DDBJ whole genome shotgun (WGS) entry which is preliminary data.</text>
</comment>
<keyword evidence="2" id="KW-1185">Reference proteome</keyword>
<accession>A0ACB9S9R8</accession>
<dbReference type="EMBL" id="CM042881">
    <property type="protein sequence ID" value="KAI4387497.1"/>
    <property type="molecule type" value="Genomic_DNA"/>
</dbReference>
<organism evidence="1 2">
    <name type="scientific">Melastoma candidum</name>
    <dbReference type="NCBI Taxonomy" id="119954"/>
    <lineage>
        <taxon>Eukaryota</taxon>
        <taxon>Viridiplantae</taxon>
        <taxon>Streptophyta</taxon>
        <taxon>Embryophyta</taxon>
        <taxon>Tracheophyta</taxon>
        <taxon>Spermatophyta</taxon>
        <taxon>Magnoliopsida</taxon>
        <taxon>eudicotyledons</taxon>
        <taxon>Gunneridae</taxon>
        <taxon>Pentapetalae</taxon>
        <taxon>rosids</taxon>
        <taxon>malvids</taxon>
        <taxon>Myrtales</taxon>
        <taxon>Melastomataceae</taxon>
        <taxon>Melastomatoideae</taxon>
        <taxon>Melastomateae</taxon>
        <taxon>Melastoma</taxon>
    </lineage>
</organism>